<feature type="compositionally biased region" description="Basic and acidic residues" evidence="1">
    <location>
        <begin position="1"/>
        <end position="12"/>
    </location>
</feature>
<dbReference type="Proteomes" id="UP000646548">
    <property type="component" value="Unassembled WGS sequence"/>
</dbReference>
<evidence type="ECO:0000256" key="1">
    <source>
        <dbReference type="SAM" id="MobiDB-lite"/>
    </source>
</evidence>
<proteinExistence type="predicted"/>
<accession>A0A834F2R3</accession>
<feature type="region of interest" description="Disordered" evidence="1">
    <location>
        <begin position="1"/>
        <end position="30"/>
    </location>
</feature>
<name>A0A834F2R3_ORYME</name>
<feature type="compositionally biased region" description="Basic and acidic residues" evidence="1">
    <location>
        <begin position="48"/>
        <end position="73"/>
    </location>
</feature>
<dbReference type="EMBL" id="WKFB01000647">
    <property type="protein sequence ID" value="KAF6719106.1"/>
    <property type="molecule type" value="Genomic_DNA"/>
</dbReference>
<feature type="compositionally biased region" description="Basic residues" evidence="1">
    <location>
        <begin position="143"/>
        <end position="158"/>
    </location>
</feature>
<evidence type="ECO:0000313" key="2">
    <source>
        <dbReference type="EMBL" id="KAF6719106.1"/>
    </source>
</evidence>
<sequence length="179" mass="20321">MKDEPQLMKDYETAAAEPGLPQPARLTSLPDKQLAFFRGEITEMGSEGVKRMQRERGSEEMQRRDRVMEEIRLEPPLFLQSKEQGDRGSDSSDWPLGRTWPIRRPQFGAIQEPGAAQSASSQNPLCAWSHRGEEQRVGEADCRRRHRPPHGTRIHRSHPLGSLGAEEEQESGCARIRVI</sequence>
<reference evidence="2" key="1">
    <citation type="journal article" name="BMC Genomics">
        <title>Long-read sequencing and de novo genome assembly of marine medaka (Oryzias melastigma).</title>
        <authorList>
            <person name="Liang P."/>
            <person name="Saqib H.S.A."/>
            <person name="Ni X."/>
            <person name="Shen Y."/>
        </authorList>
    </citation>
    <scope>NUCLEOTIDE SEQUENCE</scope>
    <source>
        <strain evidence="2">Bigg-433</strain>
    </source>
</reference>
<feature type="compositionally biased region" description="Basic and acidic residues" evidence="1">
    <location>
        <begin position="130"/>
        <end position="142"/>
    </location>
</feature>
<dbReference type="AlphaFoldDB" id="A0A834F2R3"/>
<protein>
    <submittedName>
        <fullName evidence="2">Uncharacterized protein</fullName>
    </submittedName>
</protein>
<comment type="caution">
    <text evidence="2">The sequence shown here is derived from an EMBL/GenBank/DDBJ whole genome shotgun (WGS) entry which is preliminary data.</text>
</comment>
<feature type="region of interest" description="Disordered" evidence="1">
    <location>
        <begin position="130"/>
        <end position="179"/>
    </location>
</feature>
<gene>
    <name evidence="2" type="ORF">FQA47_013655</name>
</gene>
<organism evidence="2 3">
    <name type="scientific">Oryzias melastigma</name>
    <name type="common">Marine medaka</name>
    <dbReference type="NCBI Taxonomy" id="30732"/>
    <lineage>
        <taxon>Eukaryota</taxon>
        <taxon>Metazoa</taxon>
        <taxon>Chordata</taxon>
        <taxon>Craniata</taxon>
        <taxon>Vertebrata</taxon>
        <taxon>Euteleostomi</taxon>
        <taxon>Actinopterygii</taxon>
        <taxon>Neopterygii</taxon>
        <taxon>Teleostei</taxon>
        <taxon>Neoteleostei</taxon>
        <taxon>Acanthomorphata</taxon>
        <taxon>Ovalentaria</taxon>
        <taxon>Atherinomorphae</taxon>
        <taxon>Beloniformes</taxon>
        <taxon>Adrianichthyidae</taxon>
        <taxon>Oryziinae</taxon>
        <taxon>Oryzias</taxon>
    </lineage>
</organism>
<evidence type="ECO:0000313" key="3">
    <source>
        <dbReference type="Proteomes" id="UP000646548"/>
    </source>
</evidence>
<feature type="region of interest" description="Disordered" evidence="1">
    <location>
        <begin position="46"/>
        <end position="100"/>
    </location>
</feature>